<evidence type="ECO:0000313" key="1">
    <source>
        <dbReference type="EMBL" id="GAG52690.1"/>
    </source>
</evidence>
<gene>
    <name evidence="1" type="ORF">S01H1_81241</name>
</gene>
<organism evidence="1">
    <name type="scientific">marine sediment metagenome</name>
    <dbReference type="NCBI Taxonomy" id="412755"/>
    <lineage>
        <taxon>unclassified sequences</taxon>
        <taxon>metagenomes</taxon>
        <taxon>ecological metagenomes</taxon>
    </lineage>
</organism>
<proteinExistence type="predicted"/>
<dbReference type="EMBL" id="BARS01054951">
    <property type="protein sequence ID" value="GAG52690.1"/>
    <property type="molecule type" value="Genomic_DNA"/>
</dbReference>
<dbReference type="Gene3D" id="3.90.1720.10">
    <property type="entry name" value="endopeptidase domain like (from Nostoc punctiforme)"/>
    <property type="match status" value="1"/>
</dbReference>
<feature type="non-terminal residue" evidence="1">
    <location>
        <position position="1"/>
    </location>
</feature>
<name>X0YA28_9ZZZZ</name>
<dbReference type="AlphaFoldDB" id="X0YA28"/>
<protein>
    <submittedName>
        <fullName evidence="1">Uncharacterized protein</fullName>
    </submittedName>
</protein>
<reference evidence="1" key="1">
    <citation type="journal article" date="2014" name="Front. Microbiol.">
        <title>High frequency of phylogenetically diverse reductive dehalogenase-homologous genes in deep subseafloor sedimentary metagenomes.</title>
        <authorList>
            <person name="Kawai M."/>
            <person name="Futagami T."/>
            <person name="Toyoda A."/>
            <person name="Takaki Y."/>
            <person name="Nishi S."/>
            <person name="Hori S."/>
            <person name="Arai W."/>
            <person name="Tsubouchi T."/>
            <person name="Morono Y."/>
            <person name="Uchiyama I."/>
            <person name="Ito T."/>
            <person name="Fujiyama A."/>
            <person name="Inagaki F."/>
            <person name="Takami H."/>
        </authorList>
    </citation>
    <scope>NUCLEOTIDE SEQUENCE</scope>
    <source>
        <strain evidence="1">Expedition CK06-06</strain>
    </source>
</reference>
<accession>X0YA28</accession>
<comment type="caution">
    <text evidence="1">The sequence shown here is derived from an EMBL/GenBank/DDBJ whole genome shotgun (WGS) entry which is preliminary data.</text>
</comment>
<sequence>KVVSKYSHKKFASVFEMIQAELKFPIKIYNTLDRLFCSNFVAQVLQDVGVLPTDIPSSHYTPNDLLHVKGYENPVLIYHR</sequence>